<reference evidence="2 3" key="1">
    <citation type="submission" date="2019-12" db="EMBL/GenBank/DDBJ databases">
        <title>Complete genome sequence of Microcystis aeruginosa strain FD4.</title>
        <authorList>
            <person name="Urakawa H."/>
        </authorList>
    </citation>
    <scope>NUCLEOTIDE SEQUENCE [LARGE SCALE GENOMIC DNA]</scope>
    <source>
        <strain evidence="2 3">FD4</strain>
    </source>
</reference>
<evidence type="ECO:0000313" key="3">
    <source>
        <dbReference type="Proteomes" id="UP000438345"/>
    </source>
</evidence>
<accession>A0A857D4V9</accession>
<organism evidence="2 3">
    <name type="scientific">Microcystis aeruginosa FD4</name>
    <dbReference type="NCBI Taxonomy" id="2686288"/>
    <lineage>
        <taxon>Bacteria</taxon>
        <taxon>Bacillati</taxon>
        <taxon>Cyanobacteriota</taxon>
        <taxon>Cyanophyceae</taxon>
        <taxon>Oscillatoriophycideae</taxon>
        <taxon>Chroococcales</taxon>
        <taxon>Microcystaceae</taxon>
        <taxon>Microcystis</taxon>
    </lineage>
</organism>
<feature type="signal peptide" evidence="1">
    <location>
        <begin position="1"/>
        <end position="26"/>
    </location>
</feature>
<protein>
    <submittedName>
        <fullName evidence="2">Uncharacterized protein</fullName>
    </submittedName>
</protein>
<proteinExistence type="predicted"/>
<dbReference type="RefSeq" id="WP_158200770.1">
    <property type="nucleotide sequence ID" value="NZ_CP046973.1"/>
</dbReference>
<dbReference type="Proteomes" id="UP000438345">
    <property type="component" value="Chromosome"/>
</dbReference>
<dbReference type="EMBL" id="CP046973">
    <property type="protein sequence ID" value="QGZ90878.1"/>
    <property type="molecule type" value="Genomic_DNA"/>
</dbReference>
<evidence type="ECO:0000256" key="1">
    <source>
        <dbReference type="SAM" id="SignalP"/>
    </source>
</evidence>
<dbReference type="AlphaFoldDB" id="A0A857D4V9"/>
<sequence>MKMRHLMLIPSLLLFSQLSTSSLAQAKTIYRCEQYTNLNGKTAYRVTPSISGSFGFFNPSNPFRECFVPVTSKQCRYKSNSGSQWSRCGVPEKGQVFALGVGEIVEDNGKKYHAFQNGVQFTFE</sequence>
<feature type="chain" id="PRO_5032686008" evidence="1">
    <location>
        <begin position="27"/>
        <end position="124"/>
    </location>
</feature>
<gene>
    <name evidence="2" type="ORF">GQR42_16465</name>
</gene>
<name>A0A857D4V9_MICAE</name>
<evidence type="ECO:0000313" key="2">
    <source>
        <dbReference type="EMBL" id="QGZ90878.1"/>
    </source>
</evidence>
<keyword evidence="1" id="KW-0732">Signal</keyword>